<organism evidence="1 2">
    <name type="scientific">Gossypium raimondii</name>
    <name type="common">Peruvian cotton</name>
    <name type="synonym">Gossypium klotzschianum subsp. raimondii</name>
    <dbReference type="NCBI Taxonomy" id="29730"/>
    <lineage>
        <taxon>Eukaryota</taxon>
        <taxon>Viridiplantae</taxon>
        <taxon>Streptophyta</taxon>
        <taxon>Embryophyta</taxon>
        <taxon>Tracheophyta</taxon>
        <taxon>Spermatophyta</taxon>
        <taxon>Magnoliopsida</taxon>
        <taxon>eudicotyledons</taxon>
        <taxon>Gunneridae</taxon>
        <taxon>Pentapetalae</taxon>
        <taxon>rosids</taxon>
        <taxon>malvids</taxon>
        <taxon>Malvales</taxon>
        <taxon>Malvaceae</taxon>
        <taxon>Malvoideae</taxon>
        <taxon>Gossypium</taxon>
    </lineage>
</organism>
<accession>A0A7J8NRG3</accession>
<name>A0A7J8NRG3_GOSRA</name>
<reference evidence="1 2" key="1">
    <citation type="journal article" date="2019" name="Genome Biol. Evol.">
        <title>Insights into the evolution of the New World diploid cottons (Gossypium, subgenus Houzingenia) based on genome sequencing.</title>
        <authorList>
            <person name="Grover C.E."/>
            <person name="Arick M.A. 2nd"/>
            <person name="Thrash A."/>
            <person name="Conover J.L."/>
            <person name="Sanders W.S."/>
            <person name="Peterson D.G."/>
            <person name="Frelichowski J.E."/>
            <person name="Scheffler J.A."/>
            <person name="Scheffler B.E."/>
            <person name="Wendel J.F."/>
        </authorList>
    </citation>
    <scope>NUCLEOTIDE SEQUENCE [LARGE SCALE GENOMIC DNA]</scope>
    <source>
        <strain evidence="1">8</strain>
        <tissue evidence="1">Leaf</tissue>
    </source>
</reference>
<protein>
    <submittedName>
        <fullName evidence="1">Uncharacterized protein</fullName>
    </submittedName>
</protein>
<sequence>MAYNSSALAIQRQEAFIMLDGSFMIKANRKIEFA</sequence>
<evidence type="ECO:0000313" key="2">
    <source>
        <dbReference type="Proteomes" id="UP000593578"/>
    </source>
</evidence>
<gene>
    <name evidence="1" type="ORF">Gorai_021612</name>
</gene>
<dbReference type="AlphaFoldDB" id="A0A7J8NRG3"/>
<feature type="non-terminal residue" evidence="1">
    <location>
        <position position="34"/>
    </location>
</feature>
<evidence type="ECO:0000313" key="1">
    <source>
        <dbReference type="EMBL" id="MBA0579352.1"/>
    </source>
</evidence>
<proteinExistence type="predicted"/>
<dbReference type="EMBL" id="JABEZZ010000001">
    <property type="protein sequence ID" value="MBA0579352.1"/>
    <property type="molecule type" value="Genomic_DNA"/>
</dbReference>
<comment type="caution">
    <text evidence="1">The sequence shown here is derived from an EMBL/GenBank/DDBJ whole genome shotgun (WGS) entry which is preliminary data.</text>
</comment>
<dbReference type="Proteomes" id="UP000593578">
    <property type="component" value="Unassembled WGS sequence"/>
</dbReference>